<evidence type="ECO:0000313" key="9">
    <source>
        <dbReference type="EMBL" id="MFD1045445.1"/>
    </source>
</evidence>
<evidence type="ECO:0000256" key="1">
    <source>
        <dbReference type="ARBA" id="ARBA00004651"/>
    </source>
</evidence>
<evidence type="ECO:0000256" key="5">
    <source>
        <dbReference type="ARBA" id="ARBA00022989"/>
    </source>
</evidence>
<dbReference type="PANTHER" id="PTHR43163:SF6">
    <property type="entry name" value="DIPEPTIDE TRANSPORT SYSTEM PERMEASE PROTEIN DPPB-RELATED"/>
    <property type="match status" value="1"/>
</dbReference>
<evidence type="ECO:0000256" key="3">
    <source>
        <dbReference type="ARBA" id="ARBA00022475"/>
    </source>
</evidence>
<evidence type="ECO:0000256" key="4">
    <source>
        <dbReference type="ARBA" id="ARBA00022692"/>
    </source>
</evidence>
<dbReference type="Pfam" id="PF00528">
    <property type="entry name" value="BPD_transp_1"/>
    <property type="match status" value="1"/>
</dbReference>
<keyword evidence="10" id="KW-1185">Reference proteome</keyword>
<keyword evidence="6 7" id="KW-0472">Membrane</keyword>
<keyword evidence="5 7" id="KW-1133">Transmembrane helix</keyword>
<organism evidence="9 10">
    <name type="scientific">Kibdelosporangium lantanae</name>
    <dbReference type="NCBI Taxonomy" id="1497396"/>
    <lineage>
        <taxon>Bacteria</taxon>
        <taxon>Bacillati</taxon>
        <taxon>Actinomycetota</taxon>
        <taxon>Actinomycetes</taxon>
        <taxon>Pseudonocardiales</taxon>
        <taxon>Pseudonocardiaceae</taxon>
        <taxon>Kibdelosporangium</taxon>
    </lineage>
</organism>
<feature type="non-terminal residue" evidence="9">
    <location>
        <position position="1"/>
    </location>
</feature>
<evidence type="ECO:0000256" key="7">
    <source>
        <dbReference type="SAM" id="Phobius"/>
    </source>
</evidence>
<evidence type="ECO:0000256" key="2">
    <source>
        <dbReference type="ARBA" id="ARBA00022448"/>
    </source>
</evidence>
<comment type="caution">
    <text evidence="9">The sequence shown here is derived from an EMBL/GenBank/DDBJ whole genome shotgun (WGS) entry which is preliminary data.</text>
</comment>
<reference evidence="10" key="1">
    <citation type="journal article" date="2019" name="Int. J. Syst. Evol. Microbiol.">
        <title>The Global Catalogue of Microorganisms (GCM) 10K type strain sequencing project: providing services to taxonomists for standard genome sequencing and annotation.</title>
        <authorList>
            <consortium name="The Broad Institute Genomics Platform"/>
            <consortium name="The Broad Institute Genome Sequencing Center for Infectious Disease"/>
            <person name="Wu L."/>
            <person name="Ma J."/>
        </authorList>
    </citation>
    <scope>NUCLEOTIDE SEQUENCE [LARGE SCALE GENOMIC DNA]</scope>
    <source>
        <strain evidence="10">JCM 31486</strain>
    </source>
</reference>
<evidence type="ECO:0000259" key="8">
    <source>
        <dbReference type="Pfam" id="PF00528"/>
    </source>
</evidence>
<keyword evidence="3" id="KW-1003">Cell membrane</keyword>
<keyword evidence="4 7" id="KW-0812">Transmembrane</keyword>
<dbReference type="Proteomes" id="UP001597045">
    <property type="component" value="Unassembled WGS sequence"/>
</dbReference>
<dbReference type="InterPro" id="IPR000515">
    <property type="entry name" value="MetI-like"/>
</dbReference>
<proteinExistence type="predicted"/>
<keyword evidence="2" id="KW-0813">Transport</keyword>
<feature type="domain" description="ABC transmembrane type-1" evidence="8">
    <location>
        <begin position="1"/>
        <end position="84"/>
    </location>
</feature>
<feature type="transmembrane region" description="Helical" evidence="7">
    <location>
        <begin position="12"/>
        <end position="33"/>
    </location>
</feature>
<sequence length="88" mass="9411">RHALANAVVPAIQVMALQLAWLAGGIVVVENVFQYQGIGMTLVDAVRNRDLPVVQALALLIAAVYVVVNLVADVLTILVTPKLRTAIR</sequence>
<name>A0ABW3M945_9PSEU</name>
<dbReference type="EMBL" id="JBHTIS010000302">
    <property type="protein sequence ID" value="MFD1045445.1"/>
    <property type="molecule type" value="Genomic_DNA"/>
</dbReference>
<comment type="subcellular location">
    <subcellularLocation>
        <location evidence="1">Cell membrane</location>
        <topology evidence="1">Multi-pass membrane protein</topology>
    </subcellularLocation>
</comment>
<evidence type="ECO:0000313" key="10">
    <source>
        <dbReference type="Proteomes" id="UP001597045"/>
    </source>
</evidence>
<evidence type="ECO:0000256" key="6">
    <source>
        <dbReference type="ARBA" id="ARBA00023136"/>
    </source>
</evidence>
<feature type="transmembrane region" description="Helical" evidence="7">
    <location>
        <begin position="53"/>
        <end position="79"/>
    </location>
</feature>
<dbReference type="PANTHER" id="PTHR43163">
    <property type="entry name" value="DIPEPTIDE TRANSPORT SYSTEM PERMEASE PROTEIN DPPB-RELATED"/>
    <property type="match status" value="1"/>
</dbReference>
<gene>
    <name evidence="9" type="ORF">ACFQ1S_07510</name>
</gene>
<protein>
    <submittedName>
        <fullName evidence="9">ABC transporter permease subunit</fullName>
    </submittedName>
</protein>
<accession>A0ABW3M945</accession>